<proteinExistence type="predicted"/>
<keyword evidence="2" id="KW-1185">Reference proteome</keyword>
<evidence type="ECO:0000313" key="1">
    <source>
        <dbReference type="EMBL" id="KAG5400808.1"/>
    </source>
</evidence>
<comment type="caution">
    <text evidence="1">The sequence shown here is derived from an EMBL/GenBank/DDBJ whole genome shotgun (WGS) entry which is preliminary data.</text>
</comment>
<evidence type="ECO:0000313" key="2">
    <source>
        <dbReference type="Proteomes" id="UP000823674"/>
    </source>
</evidence>
<protein>
    <submittedName>
        <fullName evidence="1">Uncharacterized protein</fullName>
    </submittedName>
</protein>
<accession>A0ABQ7MPZ5</accession>
<reference evidence="1 2" key="1">
    <citation type="submission" date="2021-03" db="EMBL/GenBank/DDBJ databases">
        <authorList>
            <person name="King G.J."/>
            <person name="Bancroft I."/>
            <person name="Baten A."/>
            <person name="Bloomfield J."/>
            <person name="Borpatragohain P."/>
            <person name="He Z."/>
            <person name="Irish N."/>
            <person name="Irwin J."/>
            <person name="Liu K."/>
            <person name="Mauleon R.P."/>
            <person name="Moore J."/>
            <person name="Morris R."/>
            <person name="Ostergaard L."/>
            <person name="Wang B."/>
            <person name="Wells R."/>
        </authorList>
    </citation>
    <scope>NUCLEOTIDE SEQUENCE [LARGE SCALE GENOMIC DNA]</scope>
    <source>
        <strain evidence="1">R-o-18</strain>
        <tissue evidence="1">Leaf</tissue>
    </source>
</reference>
<name>A0ABQ7MPZ5_BRACM</name>
<dbReference type="EMBL" id="JADBGQ010000004">
    <property type="protein sequence ID" value="KAG5400808.1"/>
    <property type="molecule type" value="Genomic_DNA"/>
</dbReference>
<dbReference type="Proteomes" id="UP000823674">
    <property type="component" value="Chromosome A04"/>
</dbReference>
<organism evidence="1 2">
    <name type="scientific">Brassica rapa subsp. trilocularis</name>
    <dbReference type="NCBI Taxonomy" id="1813537"/>
    <lineage>
        <taxon>Eukaryota</taxon>
        <taxon>Viridiplantae</taxon>
        <taxon>Streptophyta</taxon>
        <taxon>Embryophyta</taxon>
        <taxon>Tracheophyta</taxon>
        <taxon>Spermatophyta</taxon>
        <taxon>Magnoliopsida</taxon>
        <taxon>eudicotyledons</taxon>
        <taxon>Gunneridae</taxon>
        <taxon>Pentapetalae</taxon>
        <taxon>rosids</taxon>
        <taxon>malvids</taxon>
        <taxon>Brassicales</taxon>
        <taxon>Brassicaceae</taxon>
        <taxon>Brassiceae</taxon>
        <taxon>Brassica</taxon>
    </lineage>
</organism>
<sequence length="62" mass="7039">MTEEKHHYPRGCSDKEKALLRLLSSEGKGLGTCWSSNQRLLILGNTRNDLGSFKKVFSKIRC</sequence>
<gene>
    <name evidence="1" type="primary">A04p015850.1_BraROA</name>
    <name evidence="1" type="ORF">IGI04_015415</name>
</gene>